<proteinExistence type="predicted"/>
<dbReference type="RefSeq" id="WP_127886866.1">
    <property type="nucleotide sequence ID" value="NZ_CP028137.1"/>
</dbReference>
<reference evidence="2 3" key="1">
    <citation type="submission" date="2018-03" db="EMBL/GenBank/DDBJ databases">
        <title>Bacteriophage NCPPB3778 and a type I-E CRISPR drive the evolution of the US Biological Select Agent, Rathayibacter toxicus.</title>
        <authorList>
            <person name="Davis E.W.II."/>
            <person name="Tabima J.F."/>
            <person name="Weisberg A.J."/>
            <person name="Dantas Lopes L."/>
            <person name="Wiseman M.S."/>
            <person name="Wiseman M.S."/>
            <person name="Pupko T."/>
            <person name="Belcher M.S."/>
            <person name="Sechler A.J."/>
            <person name="Tancos M.A."/>
            <person name="Schroeder B.K."/>
            <person name="Murray T.D."/>
            <person name="Luster D.G."/>
            <person name="Schneider W.L."/>
            <person name="Rogers E."/>
            <person name="Andreote F.D."/>
            <person name="Grunwald N.J."/>
            <person name="Putnam M.L."/>
            <person name="Chang J.H."/>
        </authorList>
    </citation>
    <scope>NUCLEOTIDE SEQUENCE [LARGE SCALE GENOMIC DNA]</scope>
    <source>
        <strain evidence="2 3">DSM 15932</strain>
    </source>
</reference>
<feature type="region of interest" description="Disordered" evidence="1">
    <location>
        <begin position="58"/>
        <end position="84"/>
    </location>
</feature>
<protein>
    <submittedName>
        <fullName evidence="2">Uncharacterized protein</fullName>
    </submittedName>
</protein>
<accession>A0A3T0T0A5</accession>
<evidence type="ECO:0000313" key="2">
    <source>
        <dbReference type="EMBL" id="AZZ52013.1"/>
    </source>
</evidence>
<dbReference type="EMBL" id="CP028137">
    <property type="protein sequence ID" value="AZZ52013.1"/>
    <property type="molecule type" value="Genomic_DNA"/>
</dbReference>
<organism evidence="2 3">
    <name type="scientific">Rathayibacter festucae DSM 15932</name>
    <dbReference type="NCBI Taxonomy" id="1328866"/>
    <lineage>
        <taxon>Bacteria</taxon>
        <taxon>Bacillati</taxon>
        <taxon>Actinomycetota</taxon>
        <taxon>Actinomycetes</taxon>
        <taxon>Micrococcales</taxon>
        <taxon>Microbacteriaceae</taxon>
        <taxon>Rathayibacter</taxon>
    </lineage>
</organism>
<gene>
    <name evidence="2" type="ORF">C1I64_08050</name>
</gene>
<evidence type="ECO:0000313" key="3">
    <source>
        <dbReference type="Proteomes" id="UP000285317"/>
    </source>
</evidence>
<dbReference type="KEGG" id="rfs:C1I64_08050"/>
<dbReference type="Proteomes" id="UP000285317">
    <property type="component" value="Chromosome"/>
</dbReference>
<evidence type="ECO:0000256" key="1">
    <source>
        <dbReference type="SAM" id="MobiDB-lite"/>
    </source>
</evidence>
<feature type="compositionally biased region" description="Polar residues" evidence="1">
    <location>
        <begin position="70"/>
        <end position="84"/>
    </location>
</feature>
<sequence>MTNDDSIPTLPRLLLALARTGLESRPARDFGALAEPLARSLPLPRLALALVRLRRHLRSGGKGPRAGHRPSQSAGASSSTACRR</sequence>
<dbReference type="AlphaFoldDB" id="A0A3T0T0A5"/>
<name>A0A3T0T0A5_9MICO</name>